<organism evidence="1 2">
    <name type="scientific">Phototrophicus methaneseepsis</name>
    <dbReference type="NCBI Taxonomy" id="2710758"/>
    <lineage>
        <taxon>Bacteria</taxon>
        <taxon>Bacillati</taxon>
        <taxon>Chloroflexota</taxon>
        <taxon>Candidatus Thermofontia</taxon>
        <taxon>Phototrophicales</taxon>
        <taxon>Phototrophicaceae</taxon>
        <taxon>Phototrophicus</taxon>
    </lineage>
</organism>
<dbReference type="InterPro" id="IPR029045">
    <property type="entry name" value="ClpP/crotonase-like_dom_sf"/>
</dbReference>
<keyword evidence="1" id="KW-0378">Hydrolase</keyword>
<dbReference type="GO" id="GO:0006508">
    <property type="term" value="P:proteolysis"/>
    <property type="evidence" value="ECO:0007669"/>
    <property type="project" value="UniProtKB-KW"/>
</dbReference>
<sequence>MNDDEKKLLDEKKLIILHDDISHETYELIAYAVVNYPGEEITLWCRSDGGCSRSGQAIAELIKMHGHFVGVMVGDCFSIAVTIFAACQTRYIAQTASIGLHTISFRGDGVRFDALALKHSMEEMGEADRIQAHWLSAASEWAPGTWLKIIESAAHSTCKMMKAEELTEIGFAKPMEDYHYERENHEEEGPVRGI</sequence>
<reference evidence="1 2" key="1">
    <citation type="submission" date="2020-02" db="EMBL/GenBank/DDBJ databases">
        <authorList>
            <person name="Zheng R.K."/>
            <person name="Sun C.M."/>
        </authorList>
    </citation>
    <scope>NUCLEOTIDE SEQUENCE [LARGE SCALE GENOMIC DNA]</scope>
    <source>
        <strain evidence="2">rifampicinis</strain>
    </source>
</reference>
<evidence type="ECO:0000313" key="2">
    <source>
        <dbReference type="Proteomes" id="UP000594468"/>
    </source>
</evidence>
<dbReference type="Gene3D" id="3.90.226.10">
    <property type="entry name" value="2-enoyl-CoA Hydratase, Chain A, domain 1"/>
    <property type="match status" value="1"/>
</dbReference>
<dbReference type="EMBL" id="CP062983">
    <property type="protein sequence ID" value="QPC82105.1"/>
    <property type="molecule type" value="Genomic_DNA"/>
</dbReference>
<name>A0A7S8E821_9CHLR</name>
<keyword evidence="2" id="KW-1185">Reference proteome</keyword>
<gene>
    <name evidence="1" type="ORF">G4Y79_20845</name>
</gene>
<dbReference type="InterPro" id="IPR023562">
    <property type="entry name" value="ClpP/TepA"/>
</dbReference>
<keyword evidence="1" id="KW-0645">Protease</keyword>
<evidence type="ECO:0000313" key="1">
    <source>
        <dbReference type="EMBL" id="QPC82105.1"/>
    </source>
</evidence>
<accession>A0A7S8E821</accession>
<dbReference type="Pfam" id="PF00574">
    <property type="entry name" value="CLP_protease"/>
    <property type="match status" value="1"/>
</dbReference>
<dbReference type="AlphaFoldDB" id="A0A7S8E821"/>
<dbReference type="SUPFAM" id="SSF52096">
    <property type="entry name" value="ClpP/crotonase"/>
    <property type="match status" value="1"/>
</dbReference>
<proteinExistence type="predicted"/>
<dbReference type="RefSeq" id="WP_195170174.1">
    <property type="nucleotide sequence ID" value="NZ_CP062983.1"/>
</dbReference>
<dbReference type="KEGG" id="pmet:G4Y79_20845"/>
<protein>
    <submittedName>
        <fullName evidence="1">ATP-dependent Clp protease proteolytic subunit</fullName>
    </submittedName>
</protein>
<dbReference type="GO" id="GO:0008233">
    <property type="term" value="F:peptidase activity"/>
    <property type="evidence" value="ECO:0007669"/>
    <property type="project" value="UniProtKB-KW"/>
</dbReference>
<dbReference type="Proteomes" id="UP000594468">
    <property type="component" value="Chromosome"/>
</dbReference>